<gene>
    <name evidence="1" type="ORF">HA050_06715</name>
</gene>
<keyword evidence="2" id="KW-1185">Reference proteome</keyword>
<evidence type="ECO:0000313" key="1">
    <source>
        <dbReference type="EMBL" id="NHQ85810.1"/>
    </source>
</evidence>
<proteinExistence type="predicted"/>
<dbReference type="RefSeq" id="WP_166823759.1">
    <property type="nucleotide sequence ID" value="NZ_JAAOLX010000003.1"/>
</dbReference>
<organism evidence="1 2">
    <name type="scientific">Iodobacter violaceini</name>
    <dbReference type="NCBI Taxonomy" id="3044271"/>
    <lineage>
        <taxon>Bacteria</taxon>
        <taxon>Pseudomonadati</taxon>
        <taxon>Pseudomonadota</taxon>
        <taxon>Betaproteobacteria</taxon>
        <taxon>Neisseriales</taxon>
        <taxon>Chitinibacteraceae</taxon>
        <taxon>Iodobacter</taxon>
    </lineage>
</organism>
<name>A0ABX0KNG5_9NEIS</name>
<accession>A0ABX0KNG5</accession>
<sequence length="398" mass="45219">MSTASTALSTIDSRRFFDKALSYGITEGLISAEKLIQIQTDLAKGMVQIANYFGTAYLRPDIELSLIRMVNLISLYLEEISKGDLRLAALSLSKNTLLSHSKAGADMLRKLHAMPQDTLLVSKSGEEAISYLNQQTAQERISFAKYLEELKQKQQYQQKIDLGFWLAKKLSLAANEFCDAESLIQTTMLILFNKDAKLKLPSRAELDKLIKTAKKSGLDTERFNQFFSAAPAQIQNTAQSEMAGFIAFELPKIKAAQFMPETCYFLDADISEISNHDHQLAQNWRKLSHDNDEQSMATLFLLAATELPLKSSLLKREAKELISKYRESGFNAEAIRQFIEHIIPVAYQEELTRYWNSELKNTASYELANDDPERPDFYMERALKYLQSICNASWKGRN</sequence>
<reference evidence="1 2" key="1">
    <citation type="submission" date="2020-03" db="EMBL/GenBank/DDBJ databases">
        <title>Draft genome sequence of environmentally isolated violet-colored cultures.</title>
        <authorList>
            <person name="Wilson H.S."/>
        </authorList>
    </citation>
    <scope>NUCLEOTIDE SEQUENCE [LARGE SCALE GENOMIC DNA]</scope>
    <source>
        <strain evidence="1 2">HSC-16F04</strain>
    </source>
</reference>
<protein>
    <submittedName>
        <fullName evidence="1">Uncharacterized protein</fullName>
    </submittedName>
</protein>
<comment type="caution">
    <text evidence="1">The sequence shown here is derived from an EMBL/GenBank/DDBJ whole genome shotgun (WGS) entry which is preliminary data.</text>
</comment>
<dbReference type="EMBL" id="JAAOLX010000003">
    <property type="protein sequence ID" value="NHQ85810.1"/>
    <property type="molecule type" value="Genomic_DNA"/>
</dbReference>
<dbReference type="Proteomes" id="UP000712570">
    <property type="component" value="Unassembled WGS sequence"/>
</dbReference>
<evidence type="ECO:0000313" key="2">
    <source>
        <dbReference type="Proteomes" id="UP000712570"/>
    </source>
</evidence>